<dbReference type="EMBL" id="BSFP01000016">
    <property type="protein sequence ID" value="GLL01556.1"/>
    <property type="molecule type" value="Genomic_DNA"/>
</dbReference>
<dbReference type="Gene3D" id="3.30.160.100">
    <property type="entry name" value="Ribosome hibernation promotion factor-like"/>
    <property type="match status" value="1"/>
</dbReference>
<dbReference type="Pfam" id="PF02482">
    <property type="entry name" value="Ribosomal_S30AE"/>
    <property type="match status" value="1"/>
</dbReference>
<reference evidence="2" key="1">
    <citation type="journal article" date="2014" name="Int. J. Syst. Evol. Microbiol.">
        <title>Complete genome sequence of Corynebacterium casei LMG S-19264T (=DSM 44701T), isolated from a smear-ripened cheese.</title>
        <authorList>
            <consortium name="US DOE Joint Genome Institute (JGI-PGF)"/>
            <person name="Walter F."/>
            <person name="Albersmeier A."/>
            <person name="Kalinowski J."/>
            <person name="Ruckert C."/>
        </authorList>
    </citation>
    <scope>NUCLEOTIDE SEQUENCE</scope>
    <source>
        <strain evidence="2">VKM Ac-1321</strain>
    </source>
</reference>
<gene>
    <name evidence="2" type="ORF">GCM10017581_032970</name>
</gene>
<dbReference type="InterPro" id="IPR003489">
    <property type="entry name" value="RHF/RaiA"/>
</dbReference>
<evidence type="ECO:0000313" key="3">
    <source>
        <dbReference type="Proteomes" id="UP001143480"/>
    </source>
</evidence>
<name>A0A9W6NLV2_9ACTN</name>
<feature type="compositionally biased region" description="Low complexity" evidence="1">
    <location>
        <begin position="144"/>
        <end position="158"/>
    </location>
</feature>
<proteinExistence type="predicted"/>
<dbReference type="Proteomes" id="UP001143480">
    <property type="component" value="Unassembled WGS sequence"/>
</dbReference>
<dbReference type="RefSeq" id="WP_271189156.1">
    <property type="nucleotide sequence ID" value="NZ_BSFP01000016.1"/>
</dbReference>
<dbReference type="SUPFAM" id="SSF69754">
    <property type="entry name" value="Ribosome binding protein Y (YfiA homologue)"/>
    <property type="match status" value="1"/>
</dbReference>
<dbReference type="AlphaFoldDB" id="A0A9W6NLV2"/>
<keyword evidence="3" id="KW-1185">Reference proteome</keyword>
<feature type="compositionally biased region" description="Gly residues" evidence="1">
    <location>
        <begin position="134"/>
        <end position="143"/>
    </location>
</feature>
<dbReference type="InterPro" id="IPR036567">
    <property type="entry name" value="RHF-like"/>
</dbReference>
<reference evidence="2" key="2">
    <citation type="submission" date="2023-01" db="EMBL/GenBank/DDBJ databases">
        <authorList>
            <person name="Sun Q."/>
            <person name="Evtushenko L."/>
        </authorList>
    </citation>
    <scope>NUCLEOTIDE SEQUENCE</scope>
    <source>
        <strain evidence="2">VKM Ac-1321</strain>
    </source>
</reference>
<evidence type="ECO:0008006" key="4">
    <source>
        <dbReference type="Google" id="ProtNLM"/>
    </source>
</evidence>
<evidence type="ECO:0000256" key="1">
    <source>
        <dbReference type="SAM" id="MobiDB-lite"/>
    </source>
</evidence>
<comment type="caution">
    <text evidence="2">The sequence shown here is derived from an EMBL/GenBank/DDBJ whole genome shotgun (WGS) entry which is preliminary data.</text>
</comment>
<organism evidence="2 3">
    <name type="scientific">Dactylosporangium matsuzakiense</name>
    <dbReference type="NCBI Taxonomy" id="53360"/>
    <lineage>
        <taxon>Bacteria</taxon>
        <taxon>Bacillati</taxon>
        <taxon>Actinomycetota</taxon>
        <taxon>Actinomycetes</taxon>
        <taxon>Micromonosporales</taxon>
        <taxon>Micromonosporaceae</taxon>
        <taxon>Dactylosporangium</taxon>
    </lineage>
</organism>
<feature type="region of interest" description="Disordered" evidence="1">
    <location>
        <begin position="127"/>
        <end position="172"/>
    </location>
</feature>
<accession>A0A9W6NLV2</accession>
<evidence type="ECO:0000313" key="2">
    <source>
        <dbReference type="EMBL" id="GLL01556.1"/>
    </source>
</evidence>
<protein>
    <recommendedName>
        <fullName evidence="4">Sigma 54 modulation/S30EA-like ribosomal protein</fullName>
    </recommendedName>
</protein>
<sequence>MSRTHDEVEVNVQLQPGMEPQVQYYARDKVTAVLGHTDRPVLFARVRLDQTGNPAADRPVTARAEIDLNGRVLHAEAHGDTPYEALDLMQDRLQSRLDRQHAHEHRAGRPGPPPCITVVRSALTGGRHDAGAEAGRGPGGRGCAAGVPLRAAPGGRAARPARRAHAGRSGPG</sequence>